<evidence type="ECO:0000313" key="1">
    <source>
        <dbReference type="EMBL" id="KZL88546.1"/>
    </source>
</evidence>
<dbReference type="RefSeq" id="WP_066631007.1">
    <property type="nucleotide sequence ID" value="NZ_FQXL01000014.1"/>
</dbReference>
<gene>
    <name evidence="1" type="ORF">CLMAG_62010</name>
</gene>
<organism evidence="1 2">
    <name type="scientific">Clostridium magnum DSM 2767</name>
    <dbReference type="NCBI Taxonomy" id="1121326"/>
    <lineage>
        <taxon>Bacteria</taxon>
        <taxon>Bacillati</taxon>
        <taxon>Bacillota</taxon>
        <taxon>Clostridia</taxon>
        <taxon>Eubacteriales</taxon>
        <taxon>Clostridiaceae</taxon>
        <taxon>Clostridium</taxon>
    </lineage>
</organism>
<protein>
    <submittedName>
        <fullName evidence="1">Uncharacterized protein</fullName>
    </submittedName>
</protein>
<dbReference type="AlphaFoldDB" id="A0A161X3Z6"/>
<proteinExistence type="predicted"/>
<name>A0A161X3Z6_9CLOT</name>
<keyword evidence="2" id="KW-1185">Reference proteome</keyword>
<dbReference type="PATRIC" id="fig|1121326.3.peg.6269"/>
<dbReference type="STRING" id="1121326.CLMAG_62010"/>
<sequence length="87" mass="10156">MKIIVKPIEVVSYTSNKGEIRPLRFRIQAEDDSVKVVKIDKVITKETEKLAGNPMLVFRCQSLIGNVQKQFEIKYELQTCKWILFKI</sequence>
<accession>A0A161X3Z6</accession>
<reference evidence="1 2" key="1">
    <citation type="submission" date="2016-04" db="EMBL/GenBank/DDBJ databases">
        <title>Genome sequence of Clostridium magnum DSM 2767.</title>
        <authorList>
            <person name="Poehlein A."/>
            <person name="Uhlig R."/>
            <person name="Fischer R."/>
            <person name="Bahl H."/>
            <person name="Daniel R."/>
        </authorList>
    </citation>
    <scope>NUCLEOTIDE SEQUENCE [LARGE SCALE GENOMIC DNA]</scope>
    <source>
        <strain evidence="1 2">DSM 2767</strain>
    </source>
</reference>
<dbReference type="Proteomes" id="UP000076603">
    <property type="component" value="Unassembled WGS sequence"/>
</dbReference>
<comment type="caution">
    <text evidence="1">The sequence shown here is derived from an EMBL/GenBank/DDBJ whole genome shotgun (WGS) entry which is preliminary data.</text>
</comment>
<evidence type="ECO:0000313" key="2">
    <source>
        <dbReference type="Proteomes" id="UP000076603"/>
    </source>
</evidence>
<dbReference type="EMBL" id="LWAE01000017">
    <property type="protein sequence ID" value="KZL88546.1"/>
    <property type="molecule type" value="Genomic_DNA"/>
</dbReference>
<dbReference type="OrthoDB" id="1707431at2"/>